<protein>
    <submittedName>
        <fullName evidence="5">PfkB family kinase, nonfunctional</fullName>
    </submittedName>
</protein>
<dbReference type="InterPro" id="IPR011611">
    <property type="entry name" value="PfkB_dom"/>
</dbReference>
<dbReference type="SUPFAM" id="SSF53613">
    <property type="entry name" value="Ribokinase-like"/>
    <property type="match status" value="1"/>
</dbReference>
<reference evidence="5 6" key="1">
    <citation type="journal article" date="2015" name="Nature">
        <title>rRNA introns, odd ribosomes, and small enigmatic genomes across a large radiation of phyla.</title>
        <authorList>
            <person name="Brown C.T."/>
            <person name="Hug L.A."/>
            <person name="Thomas B.C."/>
            <person name="Sharon I."/>
            <person name="Castelle C.J."/>
            <person name="Singh A."/>
            <person name="Wilkins M.J."/>
            <person name="Williams K.H."/>
            <person name="Banfield J.F."/>
        </authorList>
    </citation>
    <scope>NUCLEOTIDE SEQUENCE [LARGE SCALE GENOMIC DNA]</scope>
</reference>
<feature type="domain" description="Carbohydrate kinase PfkB" evidence="4">
    <location>
        <begin position="34"/>
        <end position="307"/>
    </location>
</feature>
<gene>
    <name evidence="5" type="ORF">UY02_C0002G0001</name>
</gene>
<dbReference type="Proteomes" id="UP000034682">
    <property type="component" value="Unassembled WGS sequence"/>
</dbReference>
<dbReference type="EMBL" id="LCOK01000002">
    <property type="protein sequence ID" value="KKU77379.1"/>
    <property type="molecule type" value="Genomic_DNA"/>
</dbReference>
<evidence type="ECO:0000259" key="4">
    <source>
        <dbReference type="Pfam" id="PF00294"/>
    </source>
</evidence>
<dbReference type="InterPro" id="IPR052700">
    <property type="entry name" value="Carb_kinase_PfkB-like"/>
</dbReference>
<proteinExistence type="inferred from homology"/>
<keyword evidence="2" id="KW-0808">Transferase</keyword>
<organism evidence="5 6">
    <name type="scientific">Candidatus Giovannonibacteria bacterium GW2011_GWB1_47_6b</name>
    <dbReference type="NCBI Taxonomy" id="1618655"/>
    <lineage>
        <taxon>Bacteria</taxon>
        <taxon>Candidatus Giovannoniibacteriota</taxon>
    </lineage>
</organism>
<dbReference type="GO" id="GO:0016301">
    <property type="term" value="F:kinase activity"/>
    <property type="evidence" value="ECO:0007669"/>
    <property type="project" value="UniProtKB-KW"/>
</dbReference>
<evidence type="ECO:0000256" key="3">
    <source>
        <dbReference type="ARBA" id="ARBA00022777"/>
    </source>
</evidence>
<comment type="caution">
    <text evidence="5">The sequence shown here is derived from an EMBL/GenBank/DDBJ whole genome shotgun (WGS) entry which is preliminary data.</text>
</comment>
<name>A0A0G1T6A6_9BACT</name>
<dbReference type="AlphaFoldDB" id="A0A0G1T6A6"/>
<dbReference type="InterPro" id="IPR029056">
    <property type="entry name" value="Ribokinase-like"/>
</dbReference>
<comment type="similarity">
    <text evidence="1">Belongs to the carbohydrate kinase PfkB family.</text>
</comment>
<sequence>MYEVVTIGSATRDNFLKGNYPLIDSKESSSGKAYALPYGEKLGVDSVHFTIGGNAANASVTFARQGFKAACVAKIGKDLPAKEFLAQLKGDGVSTKLIIQTDEKPTAYSVLLLGGAGERTILSYHGAADTFKIENLKFKNLKSRWWYLSLSGESDAMFPSLIKFAKDNGIKVAFNPSGHHIKHKRQEILDSLKDLAFLVLNTDEAAELVGISFEKEKEVFQKLDELMPGIVAVTDGPNGVIVSDGKTLYKAGVFQEKEVADRTGAGDSFGSGFVAGLMRRGGDVDYAIRLASANATSVVEHIGATEGILTEKEFQNDPRWQKFDIKHEPLR</sequence>
<evidence type="ECO:0000256" key="2">
    <source>
        <dbReference type="ARBA" id="ARBA00022679"/>
    </source>
</evidence>
<dbReference type="Gene3D" id="3.40.1190.20">
    <property type="match status" value="1"/>
</dbReference>
<keyword evidence="3 5" id="KW-0418">Kinase</keyword>
<accession>A0A0G1T6A6</accession>
<dbReference type="PANTHER" id="PTHR43320:SF3">
    <property type="entry name" value="CARBOHYDRATE KINASE PFKB DOMAIN-CONTAINING PROTEIN"/>
    <property type="match status" value="1"/>
</dbReference>
<evidence type="ECO:0000313" key="5">
    <source>
        <dbReference type="EMBL" id="KKU77379.1"/>
    </source>
</evidence>
<evidence type="ECO:0000313" key="6">
    <source>
        <dbReference type="Proteomes" id="UP000034682"/>
    </source>
</evidence>
<dbReference type="PANTHER" id="PTHR43320">
    <property type="entry name" value="SUGAR KINASE"/>
    <property type="match status" value="1"/>
</dbReference>
<dbReference type="Pfam" id="PF00294">
    <property type="entry name" value="PfkB"/>
    <property type="match status" value="1"/>
</dbReference>
<evidence type="ECO:0000256" key="1">
    <source>
        <dbReference type="ARBA" id="ARBA00010688"/>
    </source>
</evidence>